<protein>
    <submittedName>
        <fullName evidence="1">Uncharacterized protein</fullName>
    </submittedName>
</protein>
<gene>
    <name evidence="1" type="ORF">CORMATOL_03049</name>
</gene>
<dbReference type="Proteomes" id="UP000006247">
    <property type="component" value="Unassembled WGS sequence"/>
</dbReference>
<evidence type="ECO:0000313" key="1">
    <source>
        <dbReference type="EMBL" id="EEG25433.1"/>
    </source>
</evidence>
<accession>C0E7Q9</accession>
<dbReference type="EMBL" id="ACEB01000053">
    <property type="protein sequence ID" value="EEG25433.1"/>
    <property type="molecule type" value="Genomic_DNA"/>
</dbReference>
<comment type="caution">
    <text evidence="1">The sequence shown here is derived from an EMBL/GenBank/DDBJ whole genome shotgun (WGS) entry which is preliminary data.</text>
</comment>
<evidence type="ECO:0000313" key="2">
    <source>
        <dbReference type="Proteomes" id="UP000006247"/>
    </source>
</evidence>
<dbReference type="HOGENOM" id="CLU_3151808_0_0_11"/>
<organism evidence="1 2">
    <name type="scientific">Corynebacterium matruchotii ATCC 33806</name>
    <dbReference type="NCBI Taxonomy" id="566549"/>
    <lineage>
        <taxon>Bacteria</taxon>
        <taxon>Bacillati</taxon>
        <taxon>Actinomycetota</taxon>
        <taxon>Actinomycetes</taxon>
        <taxon>Mycobacteriales</taxon>
        <taxon>Corynebacteriaceae</taxon>
        <taxon>Corynebacterium</taxon>
    </lineage>
</organism>
<sequence>MKPQENLGQYTTIICRHNIMSLQGWVIQPKFQRILRSKIAGRPPTIAS</sequence>
<proteinExistence type="predicted"/>
<name>C0E7Q9_9CORY</name>
<reference evidence="1 2" key="1">
    <citation type="submission" date="2009-01" db="EMBL/GenBank/DDBJ databases">
        <authorList>
            <person name="Fulton L."/>
            <person name="Clifton S."/>
            <person name="Chinwalla A.T."/>
            <person name="Mitreva M."/>
            <person name="Sodergren E."/>
            <person name="Weinstock G."/>
            <person name="Clifton S."/>
            <person name="Dooling D.J."/>
            <person name="Fulton B."/>
            <person name="Minx P."/>
            <person name="Pepin K.H."/>
            <person name="Johnson M."/>
            <person name="Bhonagiri V."/>
            <person name="Nash W.E."/>
            <person name="Mardis E.R."/>
            <person name="Wilson R.K."/>
        </authorList>
    </citation>
    <scope>NUCLEOTIDE SEQUENCE [LARGE SCALE GENOMIC DNA]</scope>
    <source>
        <strain evidence="1 2">ATCC 33806</strain>
    </source>
</reference>
<dbReference type="AlphaFoldDB" id="C0E7Q9"/>